<evidence type="ECO:0000313" key="2">
    <source>
        <dbReference type="EMBL" id="CUH76752.1"/>
    </source>
</evidence>
<dbReference type="RefSeq" id="WP_058246645.1">
    <property type="nucleotide sequence ID" value="NZ_CYSE01000002.1"/>
</dbReference>
<evidence type="ECO:0000256" key="1">
    <source>
        <dbReference type="SAM" id="Phobius"/>
    </source>
</evidence>
<dbReference type="EMBL" id="CYSE01000002">
    <property type="protein sequence ID" value="CUH76752.1"/>
    <property type="molecule type" value="Genomic_DNA"/>
</dbReference>
<accession>A0A0P1GN48</accession>
<sequence length="297" mass="32845">MSKAKVFLILSVSLFASLTALLFFSYGEGDASAPAYTAFGKISENQLIAGLAAAAIGSLLTALVVFIIEDNRDKRQAAVAILEEFTSYDFLETRNRAGLVFKSHLHFPTKGLDDLYHVLRNDNWRYVSHIEHFYKKVDRLLALGEVDETYVKSFLEGEFPHWYNRYFFPARVADLARWHEGAASEKGMAPSMLLRLDAVQDGKVTVGARTLEIPLPEVDFVSAYGAVRTPEEKAQIKGELVALINHAEALVAKGVLKPGDFKRTAAWADPGDGAANFIAMYDGDQLPFPKLRALTKA</sequence>
<keyword evidence="3" id="KW-1185">Reference proteome</keyword>
<reference evidence="2 3" key="1">
    <citation type="submission" date="2015-09" db="EMBL/GenBank/DDBJ databases">
        <authorList>
            <consortium name="Swine Surveillance"/>
        </authorList>
    </citation>
    <scope>NUCLEOTIDE SEQUENCE [LARGE SCALE GENOMIC DNA]</scope>
    <source>
        <strain evidence="2 3">CECT 7648</strain>
    </source>
</reference>
<keyword evidence="1" id="KW-1133">Transmembrane helix</keyword>
<name>A0A0P1GN48_9RHOB</name>
<proteinExistence type="predicted"/>
<feature type="transmembrane region" description="Helical" evidence="1">
    <location>
        <begin position="45"/>
        <end position="68"/>
    </location>
</feature>
<evidence type="ECO:0000313" key="3">
    <source>
        <dbReference type="Proteomes" id="UP000054935"/>
    </source>
</evidence>
<gene>
    <name evidence="2" type="ORF">TRN7648_01110</name>
</gene>
<keyword evidence="1" id="KW-0472">Membrane</keyword>
<dbReference type="STRING" id="441103.TRN7648_01110"/>
<dbReference type="AlphaFoldDB" id="A0A0P1GN48"/>
<organism evidence="2 3">
    <name type="scientific">Tropicibacter naphthalenivorans</name>
    <dbReference type="NCBI Taxonomy" id="441103"/>
    <lineage>
        <taxon>Bacteria</taxon>
        <taxon>Pseudomonadati</taxon>
        <taxon>Pseudomonadota</taxon>
        <taxon>Alphaproteobacteria</taxon>
        <taxon>Rhodobacterales</taxon>
        <taxon>Roseobacteraceae</taxon>
        <taxon>Tropicibacter</taxon>
    </lineage>
</organism>
<protein>
    <submittedName>
        <fullName evidence="2">Uncharacterized protein</fullName>
    </submittedName>
</protein>
<keyword evidence="1" id="KW-0812">Transmembrane</keyword>
<dbReference type="Proteomes" id="UP000054935">
    <property type="component" value="Unassembled WGS sequence"/>
</dbReference>